<name>A0ABS3SWQ6_9FLAO</name>
<comment type="caution">
    <text evidence="1">The sequence shown here is derived from an EMBL/GenBank/DDBJ whole genome shotgun (WGS) entry which is preliminary data.</text>
</comment>
<evidence type="ECO:0000313" key="2">
    <source>
        <dbReference type="Proteomes" id="UP000681315"/>
    </source>
</evidence>
<proteinExistence type="predicted"/>
<reference evidence="1 2" key="1">
    <citation type="submission" date="2021-03" db="EMBL/GenBank/DDBJ databases">
        <title>Gelidibacter sp. nov., isolated from costal sediment.</title>
        <authorList>
            <person name="Lun K.-Y."/>
        </authorList>
    </citation>
    <scope>NUCLEOTIDE SEQUENCE [LARGE SCALE GENOMIC DNA]</scope>
    <source>
        <strain evidence="1 2">DF109</strain>
    </source>
</reference>
<dbReference type="RefSeq" id="WP_208235253.1">
    <property type="nucleotide sequence ID" value="NZ_JAGEVG010000030.1"/>
</dbReference>
<gene>
    <name evidence="1" type="ORF">J4051_17895</name>
</gene>
<keyword evidence="2" id="KW-1185">Reference proteome</keyword>
<organism evidence="1 2">
    <name type="scientific">Gelidibacter pelagius</name>
    <dbReference type="NCBI Taxonomy" id="2819985"/>
    <lineage>
        <taxon>Bacteria</taxon>
        <taxon>Pseudomonadati</taxon>
        <taxon>Bacteroidota</taxon>
        <taxon>Flavobacteriia</taxon>
        <taxon>Flavobacteriales</taxon>
        <taxon>Flavobacteriaceae</taxon>
        <taxon>Gelidibacter</taxon>
    </lineage>
</organism>
<protein>
    <submittedName>
        <fullName evidence="1">Uncharacterized protein</fullName>
    </submittedName>
</protein>
<accession>A0ABS3SWQ6</accession>
<dbReference type="EMBL" id="JAGEVG010000030">
    <property type="protein sequence ID" value="MBO3100149.1"/>
    <property type="molecule type" value="Genomic_DNA"/>
</dbReference>
<dbReference type="Proteomes" id="UP000681315">
    <property type="component" value="Unassembled WGS sequence"/>
</dbReference>
<sequence length="55" mass="6220">MHLTKDFDNNLNDKPNAPSAFEFWVSSRPKAGLVQPTKLNAPSAFEFWVSLKKKA</sequence>
<evidence type="ECO:0000313" key="1">
    <source>
        <dbReference type="EMBL" id="MBO3100149.1"/>
    </source>
</evidence>